<dbReference type="SUPFAM" id="SSF52540">
    <property type="entry name" value="P-loop containing nucleoside triphosphate hydrolases"/>
    <property type="match status" value="1"/>
</dbReference>
<dbReference type="STRING" id="1802583.A2311_06380"/>
<gene>
    <name evidence="3" type="ORF">A2311_06380</name>
</gene>
<evidence type="ECO:0000313" key="4">
    <source>
        <dbReference type="Proteomes" id="UP000178951"/>
    </source>
</evidence>
<proteinExistence type="inferred from homology"/>
<dbReference type="InterPro" id="IPR050678">
    <property type="entry name" value="DNA_Partitioning_ATPase"/>
</dbReference>
<comment type="similarity">
    <text evidence="1">Belongs to the ParA family.</text>
</comment>
<comment type="caution">
    <text evidence="3">The sequence shown here is derived from an EMBL/GenBank/DDBJ whole genome shotgun (WGS) entry which is preliminary data.</text>
</comment>
<dbReference type="PIRSF" id="PIRSF009320">
    <property type="entry name" value="Nuc_binding_HP_1000"/>
    <property type="match status" value="1"/>
</dbReference>
<dbReference type="FunFam" id="3.40.50.300:FF:000285">
    <property type="entry name" value="Sporulation initiation inhibitor Soj"/>
    <property type="match status" value="1"/>
</dbReference>
<dbReference type="Proteomes" id="UP000178951">
    <property type="component" value="Unassembled WGS sequence"/>
</dbReference>
<dbReference type="PANTHER" id="PTHR13696:SF52">
    <property type="entry name" value="PARA FAMILY PROTEIN CT_582"/>
    <property type="match status" value="1"/>
</dbReference>
<dbReference type="EMBL" id="MEUF01000045">
    <property type="protein sequence ID" value="OGC34384.1"/>
    <property type="molecule type" value="Genomic_DNA"/>
</dbReference>
<evidence type="ECO:0000313" key="3">
    <source>
        <dbReference type="EMBL" id="OGC34384.1"/>
    </source>
</evidence>
<reference evidence="3 4" key="1">
    <citation type="journal article" date="2016" name="Nat. Commun.">
        <title>Thousands of microbial genomes shed light on interconnected biogeochemical processes in an aquifer system.</title>
        <authorList>
            <person name="Anantharaman K."/>
            <person name="Brown C.T."/>
            <person name="Hug L.A."/>
            <person name="Sharon I."/>
            <person name="Castelle C.J."/>
            <person name="Probst A.J."/>
            <person name="Thomas B.C."/>
            <person name="Singh A."/>
            <person name="Wilkins M.J."/>
            <person name="Karaoz U."/>
            <person name="Brodie E.L."/>
            <person name="Williams K.H."/>
            <person name="Hubbard S.S."/>
            <person name="Banfield J.F."/>
        </authorList>
    </citation>
    <scope>NUCLEOTIDE SEQUENCE [LARGE SCALE GENOMIC DNA]</scope>
</reference>
<dbReference type="PANTHER" id="PTHR13696">
    <property type="entry name" value="P-LOOP CONTAINING NUCLEOSIDE TRIPHOSPHATE HYDROLASE"/>
    <property type="match status" value="1"/>
</dbReference>
<dbReference type="InterPro" id="IPR027417">
    <property type="entry name" value="P-loop_NTPase"/>
</dbReference>
<sequence length="255" mass="27708">MAISYAVVNQKGGVGKTTTTVNLAAYLATFGKRVLLVDIDAQSNASVGLGIDRTEIHHCLYSVLIEGAPLADVIIKSNISNLDVLPSTPRLAGAEVELVAIEAREHRLKDALSQVKDNYDIIVIDCPPSLSLLTVNALAAADEVIIPIQCEYYALEGIAQLTHTLELVRESLNPALKIRGIVLTMFDPRTLLSSQVAEEARKYFGSKMFKTVVPRNVRLAEAPSFGQPILFYDPGSKGAEAYENLCREVLDDGRI</sequence>
<feature type="domain" description="AAA" evidence="2">
    <location>
        <begin position="6"/>
        <end position="178"/>
    </location>
</feature>
<dbReference type="InterPro" id="IPR025669">
    <property type="entry name" value="AAA_dom"/>
</dbReference>
<dbReference type="CDD" id="cd02042">
    <property type="entry name" value="ParAB_family"/>
    <property type="match status" value="1"/>
</dbReference>
<accession>A0A1F4TNU7</accession>
<protein>
    <submittedName>
        <fullName evidence="3">Sporulation initiation inhibitor Soj</fullName>
    </submittedName>
</protein>
<dbReference type="Gene3D" id="3.40.50.300">
    <property type="entry name" value="P-loop containing nucleotide triphosphate hydrolases"/>
    <property type="match status" value="1"/>
</dbReference>
<organism evidence="3 4">
    <name type="scientific">candidate division WOR-1 bacterium RIFOXYB2_FULL_48_7</name>
    <dbReference type="NCBI Taxonomy" id="1802583"/>
    <lineage>
        <taxon>Bacteria</taxon>
        <taxon>Bacillati</taxon>
        <taxon>Saganbacteria</taxon>
    </lineage>
</organism>
<name>A0A1F4TNU7_UNCSA</name>
<evidence type="ECO:0000259" key="2">
    <source>
        <dbReference type="Pfam" id="PF13614"/>
    </source>
</evidence>
<dbReference type="AlphaFoldDB" id="A0A1F4TNU7"/>
<evidence type="ECO:0000256" key="1">
    <source>
        <dbReference type="ARBA" id="ARBA00006976"/>
    </source>
</evidence>
<dbReference type="Pfam" id="PF13614">
    <property type="entry name" value="AAA_31"/>
    <property type="match status" value="1"/>
</dbReference>